<dbReference type="CDD" id="cd02976">
    <property type="entry name" value="NrdH"/>
    <property type="match status" value="1"/>
</dbReference>
<dbReference type="EMBL" id="QZCH01000043">
    <property type="protein sequence ID" value="RJG38178.1"/>
    <property type="molecule type" value="Genomic_DNA"/>
</dbReference>
<dbReference type="Pfam" id="PF00462">
    <property type="entry name" value="Glutaredoxin"/>
    <property type="match status" value="1"/>
</dbReference>
<dbReference type="GO" id="GO:0045454">
    <property type="term" value="P:cell redox homeostasis"/>
    <property type="evidence" value="ECO:0007669"/>
    <property type="project" value="TreeGrafter"/>
</dbReference>
<keyword evidence="3" id="KW-1185">Reference proteome</keyword>
<comment type="caution">
    <text evidence="2">The sequence shown here is derived from an EMBL/GenBank/DDBJ whole genome shotgun (WGS) entry which is preliminary data.</text>
</comment>
<dbReference type="InterPro" id="IPR051548">
    <property type="entry name" value="Grx-like_ET"/>
</dbReference>
<dbReference type="SUPFAM" id="SSF52833">
    <property type="entry name" value="Thioredoxin-like"/>
    <property type="match status" value="1"/>
</dbReference>
<proteinExistence type="predicted"/>
<evidence type="ECO:0000259" key="1">
    <source>
        <dbReference type="Pfam" id="PF00462"/>
    </source>
</evidence>
<dbReference type="Gene3D" id="3.40.30.10">
    <property type="entry name" value="Glutaredoxin"/>
    <property type="match status" value="1"/>
</dbReference>
<dbReference type="PANTHER" id="PTHR34386">
    <property type="entry name" value="GLUTAREDOXIN"/>
    <property type="match status" value="1"/>
</dbReference>
<dbReference type="OrthoDB" id="9795531at2"/>
<reference evidence="2 3" key="1">
    <citation type="submission" date="2018-09" db="EMBL/GenBank/DDBJ databases">
        <authorList>
            <person name="Wang F."/>
        </authorList>
    </citation>
    <scope>NUCLEOTIDE SEQUENCE [LARGE SCALE GENOMIC DNA]</scope>
    <source>
        <strain evidence="2 3">PLHSC7-2</strain>
    </source>
</reference>
<gene>
    <name evidence="2" type="ORF">D1Z90_19270</name>
</gene>
<dbReference type="Proteomes" id="UP000283255">
    <property type="component" value="Unassembled WGS sequence"/>
</dbReference>
<dbReference type="InterPro" id="IPR036249">
    <property type="entry name" value="Thioredoxin-like_sf"/>
</dbReference>
<dbReference type="GO" id="GO:0009055">
    <property type="term" value="F:electron transfer activity"/>
    <property type="evidence" value="ECO:0007669"/>
    <property type="project" value="TreeGrafter"/>
</dbReference>
<dbReference type="PROSITE" id="PS51354">
    <property type="entry name" value="GLUTAREDOXIN_2"/>
    <property type="match status" value="1"/>
</dbReference>
<evidence type="ECO:0000313" key="2">
    <source>
        <dbReference type="EMBL" id="RJG38178.1"/>
    </source>
</evidence>
<dbReference type="AlphaFoldDB" id="A0A418Y9T5"/>
<sequence length="74" mass="8249">MKKVVLYVSDNCAHCKTAKQYLDSQGIKYRLANVKDPRGRKELAALGARAVPTLKIGEQVLHGFDVKQFNQAMS</sequence>
<protein>
    <submittedName>
        <fullName evidence="2">Glutaredoxin family protein</fullName>
    </submittedName>
</protein>
<name>A0A418Y9T5_9GAMM</name>
<accession>A0A418Y9T5</accession>
<reference evidence="2 3" key="2">
    <citation type="submission" date="2019-01" db="EMBL/GenBank/DDBJ databases">
        <title>Motilimonas pumilus sp. nov., isolated from the gut of sea cucumber (Apostichopus japonicus).</title>
        <authorList>
            <person name="Wang F.-Q."/>
            <person name="Ren L.-H."/>
            <person name="Lin Y.-W."/>
            <person name="Sun G.-H."/>
            <person name="Du Z.-J."/>
            <person name="Zhao J.-X."/>
            <person name="Liu X.-J."/>
            <person name="Liu L.-J."/>
        </authorList>
    </citation>
    <scope>NUCLEOTIDE SEQUENCE [LARGE SCALE GENOMIC DNA]</scope>
    <source>
        <strain evidence="2 3">PLHSC7-2</strain>
    </source>
</reference>
<dbReference type="InterPro" id="IPR002109">
    <property type="entry name" value="Glutaredoxin"/>
</dbReference>
<organism evidence="2 3">
    <name type="scientific">Motilimonas pumila</name>
    <dbReference type="NCBI Taxonomy" id="2303987"/>
    <lineage>
        <taxon>Bacteria</taxon>
        <taxon>Pseudomonadati</taxon>
        <taxon>Pseudomonadota</taxon>
        <taxon>Gammaproteobacteria</taxon>
        <taxon>Alteromonadales</taxon>
        <taxon>Alteromonadales genera incertae sedis</taxon>
        <taxon>Motilimonas</taxon>
    </lineage>
</organism>
<feature type="domain" description="Glutaredoxin" evidence="1">
    <location>
        <begin position="4"/>
        <end position="60"/>
    </location>
</feature>
<evidence type="ECO:0000313" key="3">
    <source>
        <dbReference type="Proteomes" id="UP000283255"/>
    </source>
</evidence>
<dbReference type="PANTHER" id="PTHR34386:SF1">
    <property type="entry name" value="GLUTAREDOXIN-LIKE PROTEIN NRDH"/>
    <property type="match status" value="1"/>
</dbReference>